<evidence type="ECO:0000259" key="1">
    <source>
        <dbReference type="SMART" id="SM00460"/>
    </source>
</evidence>
<dbReference type="Gene3D" id="2.60.120.260">
    <property type="entry name" value="Galactose-binding domain-like"/>
    <property type="match status" value="1"/>
</dbReference>
<evidence type="ECO:0000313" key="3">
    <source>
        <dbReference type="Proteomes" id="UP000734854"/>
    </source>
</evidence>
<protein>
    <recommendedName>
        <fullName evidence="1">Transglutaminase-like domain-containing protein</fullName>
    </recommendedName>
</protein>
<dbReference type="EMBL" id="JACMSC010000001">
    <property type="protein sequence ID" value="KAG6537476.1"/>
    <property type="molecule type" value="Genomic_DNA"/>
</dbReference>
<dbReference type="SUPFAM" id="SSF54001">
    <property type="entry name" value="Cysteine proteinases"/>
    <property type="match status" value="1"/>
</dbReference>
<comment type="caution">
    <text evidence="2">The sequence shown here is derived from an EMBL/GenBank/DDBJ whole genome shotgun (WGS) entry which is preliminary data.</text>
</comment>
<dbReference type="SUPFAM" id="SSF54236">
    <property type="entry name" value="Ubiquitin-like"/>
    <property type="match status" value="1"/>
</dbReference>
<dbReference type="InterPro" id="IPR002931">
    <property type="entry name" value="Transglutaminase-like"/>
</dbReference>
<dbReference type="Proteomes" id="UP000734854">
    <property type="component" value="Unassembled WGS sequence"/>
</dbReference>
<feature type="domain" description="Transglutaminase-like" evidence="1">
    <location>
        <begin position="327"/>
        <end position="382"/>
    </location>
</feature>
<dbReference type="AlphaFoldDB" id="A0A8J5HWH1"/>
<dbReference type="Gene3D" id="3.10.20.90">
    <property type="entry name" value="Phosphatidylinositol 3-kinase Catalytic Subunit, Chain A, domain 1"/>
    <property type="match status" value="1"/>
</dbReference>
<dbReference type="Pfam" id="PF01841">
    <property type="entry name" value="Transglut_core"/>
    <property type="match status" value="1"/>
</dbReference>
<dbReference type="InterPro" id="IPR038765">
    <property type="entry name" value="Papain-like_cys_pep_sf"/>
</dbReference>
<sequence length="795" mass="90564">MERLQARVEELKKQLGKHFREKTESHCIHFCSSKFLQRSKASFAAVEEELMVARNLFVRHGDTQFSIECDTDLGFEVLQYQIFSVTSVPPEDQKILVENGGVAVSDESDLEWISENLLLVSIQDGMGESSRATNVDKSDEELARMLQWTLKLPVASIKVEKSDEELARMLQAEEEALMFQQYAVKSDGREFEQRIRAYVQQVLMYEDPVRQDAAKKTVPLDEIEEKTSVALAKEGIFKPSKNELDHAILLQLLFWFKQSFRWVNSPSCEKCGGETMNIGMGSAEQSEIKFGGHRVEIYRPLLLGMLARCKMCSSITRFPRYNDPLKLLETRRGRCGEWANCFTLYCRALGYEARLVQDFTDHVWTECFSQSLGRWMHLDPCDGVYDNPLLYEKGWNKKLNYTIAIAKDGVYDVTKRYTRKWHEVLSRRSLATETNVAAILSLIRKECRNGYSVELLIMLEDRDKKEAEELEREVYCQLDASISLPGRQSGAIEWRRERLECGSSDSNSLNSSCPKRLCVDVHVTEICTAMTKLCSQMLTENFSLANFVGVLETIERMMKDLKSKSFRNRKSFMELKGSQISNEMILCIESLLLATSLKLEIGVDDGKFYVSLSADPVQTSIALPVILDVINEIIDNIKGKNALPKVLQFPKPNRLCSGSVLASGEELPSGIAASAFDGTFSTKWEEPNGAKGCWLIYEVPGEQMCELQSYDFVSANDAPERDPMDWILEAKQVGGSTWIPLDEQKSQIFDRRFQRKAFTVKMKFKSNLFRFNFLAVKDGKANGRFQIGGINLYAY</sequence>
<dbReference type="PANTHER" id="PTHR48440:SF1">
    <property type="entry name" value="PAW DOMAIN-CONTAINING PROTEIN"/>
    <property type="match status" value="1"/>
</dbReference>
<organism evidence="2 3">
    <name type="scientific">Zingiber officinale</name>
    <name type="common">Ginger</name>
    <name type="synonym">Amomum zingiber</name>
    <dbReference type="NCBI Taxonomy" id="94328"/>
    <lineage>
        <taxon>Eukaryota</taxon>
        <taxon>Viridiplantae</taxon>
        <taxon>Streptophyta</taxon>
        <taxon>Embryophyta</taxon>
        <taxon>Tracheophyta</taxon>
        <taxon>Spermatophyta</taxon>
        <taxon>Magnoliopsida</taxon>
        <taxon>Liliopsida</taxon>
        <taxon>Zingiberales</taxon>
        <taxon>Zingiberaceae</taxon>
        <taxon>Zingiber</taxon>
    </lineage>
</organism>
<dbReference type="PANTHER" id="PTHR48440">
    <property type="match status" value="1"/>
</dbReference>
<reference evidence="2 3" key="1">
    <citation type="submission" date="2020-08" db="EMBL/GenBank/DDBJ databases">
        <title>Plant Genome Project.</title>
        <authorList>
            <person name="Zhang R.-G."/>
        </authorList>
    </citation>
    <scope>NUCLEOTIDE SEQUENCE [LARGE SCALE GENOMIC DNA]</scope>
    <source>
        <tissue evidence="2">Rhizome</tissue>
    </source>
</reference>
<dbReference type="SMART" id="SM00460">
    <property type="entry name" value="TGc"/>
    <property type="match status" value="1"/>
</dbReference>
<keyword evidence="3" id="KW-1185">Reference proteome</keyword>
<evidence type="ECO:0000313" key="2">
    <source>
        <dbReference type="EMBL" id="KAG6537476.1"/>
    </source>
</evidence>
<proteinExistence type="predicted"/>
<dbReference type="FunFam" id="2.60.120.260:FF:000110">
    <property type="entry name" value="Peptide-N(4)-(N-acetyl-beta-glucosaminyl)asparagine amidase"/>
    <property type="match status" value="1"/>
</dbReference>
<name>A0A8J5HWH1_ZINOF</name>
<dbReference type="Gene3D" id="2.20.25.10">
    <property type="match status" value="1"/>
</dbReference>
<dbReference type="Gene3D" id="3.10.620.30">
    <property type="match status" value="1"/>
</dbReference>
<accession>A0A8J5HWH1</accession>
<dbReference type="InterPro" id="IPR029071">
    <property type="entry name" value="Ubiquitin-like_domsf"/>
</dbReference>
<gene>
    <name evidence="2" type="ORF">ZIOFF_002570</name>
</gene>